<feature type="transmembrane region" description="Helical" evidence="10">
    <location>
        <begin position="4669"/>
        <end position="4694"/>
    </location>
</feature>
<dbReference type="FunFam" id="3.40.50.300:FF:000327">
    <property type="entry name" value="ATP-binding cassette sub-family A member 3"/>
    <property type="match status" value="1"/>
</dbReference>
<feature type="region of interest" description="Disordered" evidence="9">
    <location>
        <begin position="5285"/>
        <end position="5334"/>
    </location>
</feature>
<feature type="transmembrane region" description="Helical" evidence="10">
    <location>
        <begin position="5602"/>
        <end position="5622"/>
    </location>
</feature>
<keyword evidence="3 10" id="KW-0812">Transmembrane</keyword>
<reference evidence="13" key="1">
    <citation type="submission" date="2025-08" db="UniProtKB">
        <authorList>
            <consortium name="RefSeq"/>
        </authorList>
    </citation>
    <scope>IDENTIFICATION</scope>
    <source>
        <tissue evidence="13">Gonads</tissue>
    </source>
</reference>
<dbReference type="PROSITE" id="PS00211">
    <property type="entry name" value="ABC_TRANSPORTER_1"/>
    <property type="match status" value="1"/>
</dbReference>
<feature type="transmembrane region" description="Helical" evidence="10">
    <location>
        <begin position="5642"/>
        <end position="5671"/>
    </location>
</feature>
<dbReference type="Proteomes" id="UP000085678">
    <property type="component" value="Unplaced"/>
</dbReference>
<name>A0A1S3KER8_LINAN</name>
<feature type="transmembrane region" description="Helical" evidence="10">
    <location>
        <begin position="23"/>
        <end position="42"/>
    </location>
</feature>
<feature type="domain" description="ABC transporter" evidence="11">
    <location>
        <begin position="5859"/>
        <end position="6094"/>
    </location>
</feature>
<evidence type="ECO:0000313" key="12">
    <source>
        <dbReference type="Proteomes" id="UP000085678"/>
    </source>
</evidence>
<feature type="compositionally biased region" description="Basic and acidic residues" evidence="9">
    <location>
        <begin position="5285"/>
        <end position="5300"/>
    </location>
</feature>
<feature type="transmembrane region" description="Helical" evidence="10">
    <location>
        <begin position="4628"/>
        <end position="4649"/>
    </location>
</feature>
<dbReference type="RefSeq" id="XP_013420949.1">
    <property type="nucleotide sequence ID" value="XM_013565495.2"/>
</dbReference>
<proteinExistence type="predicted"/>
<feature type="region of interest" description="Disordered" evidence="9">
    <location>
        <begin position="6238"/>
        <end position="6258"/>
    </location>
</feature>
<feature type="transmembrane region" description="Helical" evidence="10">
    <location>
        <begin position="4735"/>
        <end position="4754"/>
    </location>
</feature>
<keyword evidence="4" id="KW-0677">Repeat</keyword>
<evidence type="ECO:0000313" key="13">
    <source>
        <dbReference type="RefSeq" id="XP_013420949.1"/>
    </source>
</evidence>
<dbReference type="FunFam" id="3.40.50.300:FF:000298">
    <property type="entry name" value="ATP-binding cassette sub-family A member 12"/>
    <property type="match status" value="1"/>
</dbReference>
<dbReference type="Pfam" id="PF23321">
    <property type="entry name" value="R1_ABCA1"/>
    <property type="match status" value="1"/>
</dbReference>
<evidence type="ECO:0000256" key="9">
    <source>
        <dbReference type="SAM" id="MobiDB-lite"/>
    </source>
</evidence>
<dbReference type="Pfam" id="PF00005">
    <property type="entry name" value="ABC_tran"/>
    <property type="match status" value="2"/>
</dbReference>
<keyword evidence="6" id="KW-0067">ATP-binding</keyword>
<evidence type="ECO:0000256" key="4">
    <source>
        <dbReference type="ARBA" id="ARBA00022737"/>
    </source>
</evidence>
<feature type="transmembrane region" description="Helical" evidence="10">
    <location>
        <begin position="5714"/>
        <end position="5739"/>
    </location>
</feature>
<feature type="transmembrane region" description="Helical" evidence="10">
    <location>
        <begin position="5795"/>
        <end position="5816"/>
    </location>
</feature>
<evidence type="ECO:0000256" key="1">
    <source>
        <dbReference type="ARBA" id="ARBA00004141"/>
    </source>
</evidence>
<feature type="transmembrane region" description="Helical" evidence="10">
    <location>
        <begin position="4706"/>
        <end position="4726"/>
    </location>
</feature>
<comment type="subcellular location">
    <subcellularLocation>
        <location evidence="1">Membrane</location>
        <topology evidence="1">Multi-pass membrane protein</topology>
    </subcellularLocation>
</comment>
<feature type="transmembrane region" description="Helical" evidence="10">
    <location>
        <begin position="4811"/>
        <end position="4832"/>
    </location>
</feature>
<keyword evidence="2" id="KW-0813">Transport</keyword>
<evidence type="ECO:0000256" key="6">
    <source>
        <dbReference type="ARBA" id="ARBA00022840"/>
    </source>
</evidence>
<dbReference type="PANTHER" id="PTHR19229:SF250">
    <property type="entry name" value="ABC TRANSPORTER DOMAIN-CONTAINING PROTEIN-RELATED"/>
    <property type="match status" value="1"/>
</dbReference>
<evidence type="ECO:0000256" key="5">
    <source>
        <dbReference type="ARBA" id="ARBA00022741"/>
    </source>
</evidence>
<dbReference type="InterPro" id="IPR027417">
    <property type="entry name" value="P-loop_NTPase"/>
</dbReference>
<dbReference type="GO" id="GO:0016020">
    <property type="term" value="C:membrane"/>
    <property type="evidence" value="ECO:0007669"/>
    <property type="project" value="UniProtKB-SubCell"/>
</dbReference>
<dbReference type="FunCoup" id="A0A1S3KER8">
    <property type="interactions" value="3"/>
</dbReference>
<dbReference type="PROSITE" id="PS50893">
    <property type="entry name" value="ABC_TRANSPORTER_2"/>
    <property type="match status" value="2"/>
</dbReference>
<evidence type="ECO:0000256" key="10">
    <source>
        <dbReference type="SAM" id="Phobius"/>
    </source>
</evidence>
<dbReference type="InterPro" id="IPR003593">
    <property type="entry name" value="AAA+_ATPase"/>
</dbReference>
<dbReference type="KEGG" id="lak:106181188"/>
<dbReference type="CDD" id="cd03263">
    <property type="entry name" value="ABC_subfamily_A"/>
    <property type="match status" value="2"/>
</dbReference>
<feature type="transmembrane region" description="Helical" evidence="10">
    <location>
        <begin position="5361"/>
        <end position="5384"/>
    </location>
</feature>
<dbReference type="InParanoid" id="A0A1S3KER8"/>
<dbReference type="GO" id="GO:0005319">
    <property type="term" value="F:lipid transporter activity"/>
    <property type="evidence" value="ECO:0007669"/>
    <property type="project" value="TreeGrafter"/>
</dbReference>
<sequence>MGALGQFGLILKKNFKQKLRQPVLLLLEILWPIALFVVVALIRQQTLPQYIGSCEFGERAMPSAGVLPFLQSFVCNIDNKCQSRAQVEESVLASARVSQIFEEIQPILDKESTTGEVLQDLPKTVQLVDSLNEAFQDEDVQKILKADLKVRDLFKSPEDVKNYLTTQAGVLAPDIVEAVLNSSLNVSKLYDLIGYRDYKGIVCSPTRLKEYLLFPRGTDVDVVSSSMCNINEDLIPQIVEELQRQISVTKILNLASEMTGAIANITEMEILHDVAAMMKLLTNMSSLQPLMANVPQLREAMGWLRNVANFIQLMQNPISGNMDFNFIGRFLNDLDPLITQWTQNSPVWTDIKRGIKVGQAIANWTSNGLQVIPDTKITFYNLFPEGTTIAEYINTTLRLAPYVQHTLFASTVNMKKLQEMLAQIQQNVSVQHLYCVDPGYISIFEITHEEDRPVLQELQDALCRINVSAAYNDELMKAFKVDQLIHQVQTLSNTSIQLGNLDWTELIQTYQNLAKHQAEFNEYIETIVKMFANVRFEDLAHDFQNLWQRNLEMWINGTQPTNLEDMFLPYLQGFQMTMQAMPIWDEAKRWMVAVDIGMEMAHSGVRMYTEFIPYLYHLIRNDTGVQQTFRKVLALGPDVAPSVMTALTSYGNTQLLMADPMNIQKILCNITALRQAASLPRLPNDEVVERSLCDSNLTAVIVQLQKHFNISQYNNMTMMIMAAFNMSTPDNSPLWKRANMTAMWTRAQGLAEAMLSAPNKTMETYALLYNMDIWKDLLQLNKTAMAEWEKMLQSWANPNNIINMVVSAMQAYGPMMEQNTEMWAFVGPIVQSQYDYMMLSDQQYDFLLGIMNGTGYIGKMMDYLFQYGPELMETVAKAIQEPERISEFSRHISDMGNNVDMKVMFCDTNAFEELLQPPSKIPMAEMKTFFCTMNDTAMMAEINQFTKPMEKFMQQMEQMFNMSASREAPKNFDWEGLGALTKSMYEKAMQFSTAVGSSQRYNMTALVMQMMSMDFSAYGQSYAKVWSEMGNIYSLSRDLGNLMTMLDNLTASDPVAGNVWNSVKASMMTFNEWLVYSTKMLRQMNKTGEFDVFSLYNSSEFNKIQTALENSPEIVDVLLHTIGGMAEDPAKAFILTNIPLEKICMNMTIFEAVVVVPPTVHADMATIHKYVCDLNINFTILLEEISQSSTEMRAISSLIEATARGQKVEGLNITALVMNYGKYQGLIEAVIRNPPTFKFGEETDWMNVSVWNDLWLRFSGGLEARTSMLQNQSGIYNVLTTQLMPAVEQMLLQLNMSDSAKSLLHSMNGVMDLVKNSISLSAGNPYAFFTLANDTVELKKLMSLMEMSPEIAEVIMYTVVDPVKSSTLSGMFTNIETMCTKDLGQFLVIPAHSKVNISAVQHTLCTVNYTVVLHELQELNDKMYGSWSNVMSLFNVTNVPENTTQKFIMNIHNIQQQVEEMIKTFTGNHTATPAMAVPSWLNETRWQNMIDNYVHHVQNLNMTNSIQATIEGFGPMLMSLLTTDNSTAGYQVLQAVNNALVQMKVSLGFMSGTFNIEELLGGGQETWRVVKLLEHSPELVETGLNSLYLNPEKLWPMIERLAFNPATWTSPDNMKNATCTGDWNDYMTPAPGSTFNITSVQMTLCGANFTVLLAELTNVFMPQGPADGSFDFKEFGANLQEVTDLYTKYIQSFYAPTVPTAMPTMQLPTWMNGSVWYDIMGRFAERLQQQLMSQDVSQIFGLLEKMSPYLGSEFGMMFTEQNRIISTTTAVMDILLQKLHMLNTTHGQLSDFFAQSPETKKLLAMLRSSPDIMQVLMYSQSNEKFMGLFGESAASALTKICTPSPYSNISDYFNIPAGSNIDLEALKLEFCKINVTMLYGELVKEFNIQAIINAFNSNQSTNYTAYAMKQQELQALITEWATNPPKFVVDPAWMNGTQWLEILVKYSESQNDPLMALRQGAAGLGALFQAFENDTTFNEVMLVLNTLIKVTNQHVSTWAGKNLTLADIFSDTPALLDYLTTTLDIAPQVAEVLLQASVSDPLVVMKAMSYGNWRDFVCNETHGISTVLRVPAGVNVTAVAAHVCKFNETVITYEVMKKLGLDTVIAKLNSSVPVKVNWREVLEGSMELSQHVQTLLQKQPNFQVPQLDVAQFEAIWKKFVSQMDVSNINQWIETAMMTFAQLSETQNLNFIETYFKSGQVLMEYLNTMLGHFRPEGGVIRLGNIFKNVTRVRDMMEMVLHLAPDVVNAMMSASIRMEKAVQWSQLTPAEMDAVFCSEAKLLEYFYFPDTFNTSYAIRALCGTNWTQLGQVLTDELDIPQLINNLMAAFNGSGTFNMERYMQVSQEISNTIMQMVNATHLEFNGRDVTKFFTGFNGTLSPSTLLTVTQNLPALTVETFGMFLDQLTPFLENVTFWRDTKPTLEIMNILARVMNKQLDGLISGNPVTMETLFKNATHFTDVMRKAFAITPDIIRVLNYAAVDPLKIGEAKSAEDLQAVFCSPSTVLPPGINETAVRMVLCGTNITAIYVEMMNQINYVAIADVLHKANSGMDLGPFNWTSTLGEMYKLGEKLGLVFTNTSYLSVLAQPEFYMFNGDFNTWMKKLENASMLNTREMMIVIGAQLNQMTPLLETTDFWRMQLRPQLEIQRILINVMEKKLEGLPQPATTWTMETFFKNSSNFVHFMEKAFEVAPDITKAFTYAQVDPLKIAAVTDPADIQALMCGDATTYPATVNVTAVKEVLCKTNFTAVYVEFMNEINYPAIAEVIYKASNNISMGPFNWTEVLLGSLRLGERFGVVFTNINLPKVQDFFNFHGNFTAWLERMATASTLNNEDIVAMVAAYMKSITPAIQNMSGGNDLLMFFKAMDFLTETLTDRLREFQAQPITLEVLLKNATQHIALLRAQLNLDDETIQTLMTARFRPNKLAELVASPNPDQILCTSSIEELLELPSNATMSLDQLQQTLCQLNTTVLQQEFLSQLNLQQLIDMIVNGMTSAEPVQIDWMAAIRHARELEAVIRQMIQNPPKVDQELMSIVNITNLGPVFARFAEQWQTALTNVDFNSLAAIMQSLSPMMQNTSFGRETIKYLRIMDLIIDVLNTRLEEMQGKPLSLNSLLLNVTSLVNVMENVLNIDPSVVQTFLTANVDSAKLNELISNPSQFCSQDLSQVLTLPGADINAIEQLKDSLCQVNTTVILNELKRQLDINRLTGQITDILNSNSTSFDWIAYMVKTQKLSDLITSLATNLSTADFLRSLNTSQLLNPGAMQPFTFDPKMVTQLITSLAPLLNGMDASLLNGMAWNLQMINAQLSRLADQGWTVERLMQNQTALASFFKDMMRLSGTMATGSVLLERTEGVMKALMRDSPTGQLVCQNTSAVTTLLDMKPAKIATLQQIWCNHQPDAAWKALRQNMSAGELYSIEQTLWQWRYMHAIRVGDYTFALNVTSPNLDLNALTDSVRTMIGVLEKLQFMNSGLGTFNASYWLHALNTFSMASTEGNILLMLDTLRTLDPLFSDSEIWTELTKYVNGYAVFANYLNTQMEKMQVRNFTVRLVDMLPDPVAMQEMLTAAMSPEFAAEFMTAGMFPIKFMGMSSDFASMLCNATAFNTVFHFPEGLDTVKIQQKLCATAKNDSLFTQKFLDAMDMNMMVEQMRRAIEQPKSMDTWSYVIGQMERMFKNIDMLSKFGVDMGGMGKYTTMLSSFLTMLNEPNYNSAGAMCDATFSYLKQNTPYYQLMKNSLVANKYMMAMQLDLVEMVAEIPRMMCDKDMDMMKLWEEIKTSGMLDHMDKLTKVLTGNLSEPFLCSDLTTLQYQTMEQTNRTILHLIANSNQMAYCARNNMFVDMTFAQQMDWVMRMLGQMQTILNNQTNMALDMTMLNQIMPYVQMISSAFIQPDPVWANFTEILRNPSDLNKFFRDVLSLSPDMIDAILKSTIDLSLNSLVNKTDKEVATLLCNSTKLQGLIQLPTAFGIDVSEVSSALCGPNISQTVKMIQQSIDVGRVLLALSQTTYSINTTWVDSFSKNLQQLFQVGDALFQLQDAFSSLSLDKLGEVLPQLQTFMLENGPDLLFNSIQQIIVDLSKAITDPTVRTLLQDLDVLATGIKGLNVIKAFMPPTVKIQDVLKDPSAFQTYMTSELGLPVPVANAVLGSSLTYTVLYNASKNMSPEDMKELFCNPDQLGSLILINSTTVTSMDVSNAMCAISKDLVANITENLLLRLGVGEMVKQFIASGIDSVLPSTTDTENIKRVLKNVEATKATLESAFRGFANLTASLPADFAAFDDSAAFPSPSASPTPTTGLNLTLNGYPGTSALTSMGSIICGTQLKLDDVFQLTSPGTSGIPTEEMEKEQATLPGGFCQDMYMNVIQEKGGAVIWSYIKPLLRGKIPFAPNTPTTRAIIEKTNFTFAELEKTKDFMQVFLDGSESLAALMNRSQQLNEITAALSNPFVSGALEQTLGMNGQQLATSLEQFNTLPKEELDKIKSLVRIVLRFYDCFQLDRFEGYDSEEEVVNRARELRRTNELQASIVFLDMDSANNRKKRSEPVVDLPKHIKYKIRMDIENVPRTDKLKTIIWMPGPEANFASDMRYMRGFVQMQDMIDHAIIDLQAGQSVTKPSVAVQQFPYPCYHTDDYSSYFIRYLLPVVITLAFVGLIAVAIKSATYEREKGLDEVMKIMGMRPLVSWLGWFFTTMFTMTVTVALITLILKVSNVVIYSDPLLLFVFLLVFAFSTVMMCYLISSFFTRTNVAALVGILVYLITYLPYVVVVTMEQEMVFWHKILSCLSSTTSFGYACSYLARYELQAVGMNWQNIDESLIPGDQFNLAWAIYMMLIDSAIYLLIGWYVRHVKPGKFGLPQPWYFPVSPSYWGCRSSKKYKSVNGVYGNGNALNEKQASNFTEFSSGIPLCSEQRSWFRSRNSNKYILDHIGLQNLQNDFNNPWTEMNPAVLPVGISIQNLTKVYKKGKCCGESGSHRAVNGLSIDFYQGQITSFLGHNGAGKTTTINMLTGMFPPSEGTAVIYGKDIYSDSSDIRDNLGFCPQQEVLFDFLSVKEHLEFYCGLKGKSGKFIVKDEVDNMLQNMGLWAMRHEPVSHLSGGMQRRLSVAIAFIGGSQVVILDEPTAGVDPSARRAIWDVILEHRKDRTILLSTHHLDEADVISDRIAVIHKGKLLCCGSSMYLKKNFGSGYMLTMSKMMGKQPVDMGASADGSEKKKSLCDTSKVMTFIQQYIPGAALVEDLGQEMMVGLPVGEGQQKWFHTFFKKLDENMDQLGIANYGITEATLEEVFLKICGQADEGKPLDSSELKNKRIRRDSDASATDSGIISEGSGSGASSECGTTATSGKWGSTKTKKGASLGFAQFGALLSKRFHHARRDIRGYITILVLPCIFVAMAMGFSLIRPRNVDHPDLTLAPSLYLPNNVFFKNEAPGDSMTRSFVEQLSSSPGIGTRCMADGGMGPGFPCMSVSSEIKGSSTGNGLPNCTCPTTGDYTNKRQCNYDNYVEPQHWETNTTETVWNLKDRDVANWILNTHEMFVEKRYGGWSFDSTKAKVWFNNKGHHALPSFVNAMSNLILRANINETVRGDQADYGITVHNHPLALSAQQLSQETLTQKAADTGIAVTILCAYSFIPAAFVIYLITERLRKEKRLQFVNGVGPGLYWFAALVWDLLQYLIPVGLGIGIIAIFQIDIYTARLNLPAVALLLFMYGWACIPGMYMTVKIFKDSATAYMVLFLTNMGIGILTTLSIFLLSSLFWIEILQDVMVILDKVFLIFPQYCLGGGLVKLTRNQLQANVFSIFGQDTYVNPFSYEMLAWHFVALAIEGSVFFIITLLIEYKCCGSCCIRQKKPAPADYKEDDDVGRERQRVISGQTESDLLVSSGLSKVYGNCMRRSVMAVDNVTFGIPRGECFGLLGVNGAGKTTTFKMLTGDTKRSSGFALLNGKNITSDMDNMAQNVGYCPQVDALDDYLTGRELLTVYAKIKGIPGSEIKAVVDTALTKLQLQLYADKAVKTYSGGTKRKLSTAVALLGEPDIVFMDEPTTGMDPVTRRLVWNTIRRVVKEDRSVLLTSHSMAECDTLCTRLAIMVNGQFKCLGSPQHLKSKYGTGYIMKIRVAYQDNGLPDLGSVTDFVQGTFPGVALKGQHGNLLEFHIPSEVAKLSFIFGIIESERERLWIEDYSLSQTTLDQVFIGFAEQQTDGVIIEEVGDEENLKSHIYAAPRGNQSFDNKAYEVGFYPQHGGKGASRYGQNILHSSEGQVPLPLAEDKEMPDNAYSTRL</sequence>
<dbReference type="SMART" id="SM00382">
    <property type="entry name" value="AAA"/>
    <property type="match status" value="2"/>
</dbReference>
<dbReference type="InterPro" id="IPR026082">
    <property type="entry name" value="ABCA"/>
</dbReference>
<evidence type="ECO:0000256" key="8">
    <source>
        <dbReference type="ARBA" id="ARBA00023136"/>
    </source>
</evidence>
<keyword evidence="5" id="KW-0547">Nucleotide-binding</keyword>
<dbReference type="Pfam" id="PF12698">
    <property type="entry name" value="ABC2_membrane_3"/>
    <property type="match status" value="2"/>
</dbReference>
<dbReference type="OrthoDB" id="10255969at2759"/>
<gene>
    <name evidence="13" type="primary">LOC106181188</name>
</gene>
<keyword evidence="8 10" id="KW-0472">Membrane</keyword>
<keyword evidence="12" id="KW-1185">Reference proteome</keyword>
<feature type="transmembrane region" description="Helical" evidence="10">
    <location>
        <begin position="5683"/>
        <end position="5702"/>
    </location>
</feature>
<dbReference type="InterPro" id="IPR003439">
    <property type="entry name" value="ABC_transporter-like_ATP-bd"/>
</dbReference>
<dbReference type="SUPFAM" id="SSF52540">
    <property type="entry name" value="P-loop containing nucleoside triphosphate hydrolases"/>
    <property type="match status" value="2"/>
</dbReference>
<evidence type="ECO:0000256" key="3">
    <source>
        <dbReference type="ARBA" id="ARBA00022692"/>
    </source>
</evidence>
<dbReference type="GO" id="GO:0005524">
    <property type="term" value="F:ATP binding"/>
    <property type="evidence" value="ECO:0007669"/>
    <property type="project" value="UniProtKB-KW"/>
</dbReference>
<dbReference type="GO" id="GO:0140359">
    <property type="term" value="F:ABC-type transporter activity"/>
    <property type="evidence" value="ECO:0007669"/>
    <property type="project" value="InterPro"/>
</dbReference>
<dbReference type="InterPro" id="IPR013525">
    <property type="entry name" value="ABC2_TM"/>
</dbReference>
<accession>A0A1S3KER8</accession>
<protein>
    <submittedName>
        <fullName evidence="13">Uncharacterized protein LOC106181188</fullName>
    </submittedName>
</protein>
<evidence type="ECO:0000256" key="2">
    <source>
        <dbReference type="ARBA" id="ARBA00022448"/>
    </source>
</evidence>
<evidence type="ECO:0000259" key="11">
    <source>
        <dbReference type="PROSITE" id="PS50893"/>
    </source>
</evidence>
<feature type="compositionally biased region" description="Low complexity" evidence="9">
    <location>
        <begin position="5306"/>
        <end position="5333"/>
    </location>
</feature>
<evidence type="ECO:0000256" key="7">
    <source>
        <dbReference type="ARBA" id="ARBA00022989"/>
    </source>
</evidence>
<dbReference type="InterPro" id="IPR056264">
    <property type="entry name" value="R2_ABCA1-4-like"/>
</dbReference>
<dbReference type="GO" id="GO:0016887">
    <property type="term" value="F:ATP hydrolysis activity"/>
    <property type="evidence" value="ECO:0007669"/>
    <property type="project" value="InterPro"/>
</dbReference>
<dbReference type="Gene3D" id="3.40.50.300">
    <property type="entry name" value="P-loop containing nucleotide triphosphate hydrolases"/>
    <property type="match status" value="2"/>
</dbReference>
<keyword evidence="7 10" id="KW-1133">Transmembrane helix</keyword>
<feature type="domain" description="ABC transporter" evidence="11">
    <location>
        <begin position="4939"/>
        <end position="5178"/>
    </location>
</feature>
<dbReference type="InterPro" id="IPR017871">
    <property type="entry name" value="ABC_transporter-like_CS"/>
</dbReference>
<organism evidence="12 13">
    <name type="scientific">Lingula anatina</name>
    <name type="common">Brachiopod</name>
    <name type="synonym">Lingula unguis</name>
    <dbReference type="NCBI Taxonomy" id="7574"/>
    <lineage>
        <taxon>Eukaryota</taxon>
        <taxon>Metazoa</taxon>
        <taxon>Spiralia</taxon>
        <taxon>Lophotrochozoa</taxon>
        <taxon>Brachiopoda</taxon>
        <taxon>Linguliformea</taxon>
        <taxon>Lingulata</taxon>
        <taxon>Lingulida</taxon>
        <taxon>Linguloidea</taxon>
        <taxon>Lingulidae</taxon>
        <taxon>Lingula</taxon>
    </lineage>
</organism>
<dbReference type="PANTHER" id="PTHR19229">
    <property type="entry name" value="ATP-BINDING CASSETTE TRANSPORTER SUBFAMILY A ABCA"/>
    <property type="match status" value="1"/>
</dbReference>
<dbReference type="GeneID" id="106181188"/>